<dbReference type="PANTHER" id="PTHR21597">
    <property type="entry name" value="THO2 PROTEIN"/>
    <property type="match status" value="1"/>
</dbReference>
<evidence type="ECO:0000259" key="3">
    <source>
        <dbReference type="Pfam" id="PF11262"/>
    </source>
</evidence>
<dbReference type="PANTHER" id="PTHR21597:SF0">
    <property type="entry name" value="THO COMPLEX SUBUNIT 2"/>
    <property type="match status" value="1"/>
</dbReference>
<keyword evidence="2" id="KW-0175">Coiled coil</keyword>
<dbReference type="GO" id="GO:0006397">
    <property type="term" value="P:mRNA processing"/>
    <property type="evidence" value="ECO:0007669"/>
    <property type="project" value="InterPro"/>
</dbReference>
<dbReference type="GO" id="GO:0006406">
    <property type="term" value="P:mRNA export from nucleus"/>
    <property type="evidence" value="ECO:0007669"/>
    <property type="project" value="InterPro"/>
</dbReference>
<dbReference type="Proteomes" id="UP000681720">
    <property type="component" value="Unassembled WGS sequence"/>
</dbReference>
<proteinExistence type="predicted"/>
<dbReference type="AlphaFoldDB" id="A0A8S3HVS0"/>
<dbReference type="EMBL" id="CAJOBJ010335044">
    <property type="protein sequence ID" value="CAF5187815.1"/>
    <property type="molecule type" value="Genomic_DNA"/>
</dbReference>
<evidence type="ECO:0000313" key="4">
    <source>
        <dbReference type="EMBL" id="CAF5187815.1"/>
    </source>
</evidence>
<sequence length="207" mass="24850">MSPVLDFVKTLHPQRTWEEMTPQFYLTFWSLSMSDLQVPEIAYKRRVEELEVEMAQIDDRKELTAAKKRKEKEKIHIIIDKLREELFKQKEHVERVRARLDIEREHWFKNRNKTKAETITEFLQLCIFPRCLLSEIDALYCAHFIRVIHDLVTPNFSTIICYDRLFSDISYSLASCSENEAIRYGRFLESLLEIVMSWHGDKNKFDK</sequence>
<name>A0A8S3HVS0_9BILA</name>
<dbReference type="GO" id="GO:0000445">
    <property type="term" value="C:THO complex part of transcription export complex"/>
    <property type="evidence" value="ECO:0007669"/>
    <property type="project" value="TreeGrafter"/>
</dbReference>
<organism evidence="4 5">
    <name type="scientific">Rotaria magnacalcarata</name>
    <dbReference type="NCBI Taxonomy" id="392030"/>
    <lineage>
        <taxon>Eukaryota</taxon>
        <taxon>Metazoa</taxon>
        <taxon>Spiralia</taxon>
        <taxon>Gnathifera</taxon>
        <taxon>Rotifera</taxon>
        <taxon>Eurotatoria</taxon>
        <taxon>Bdelloidea</taxon>
        <taxon>Philodinida</taxon>
        <taxon>Philodinidae</taxon>
        <taxon>Rotaria</taxon>
    </lineage>
</organism>
<gene>
    <name evidence="4" type="ORF">GIL414_LOCUS71803</name>
</gene>
<dbReference type="InterPro" id="IPR021418">
    <property type="entry name" value="THO_THOC2_C"/>
</dbReference>
<dbReference type="Pfam" id="PF11262">
    <property type="entry name" value="Tho2"/>
    <property type="match status" value="1"/>
</dbReference>
<dbReference type="GO" id="GO:0003729">
    <property type="term" value="F:mRNA binding"/>
    <property type="evidence" value="ECO:0007669"/>
    <property type="project" value="TreeGrafter"/>
</dbReference>
<reference evidence="4" key="1">
    <citation type="submission" date="2021-02" db="EMBL/GenBank/DDBJ databases">
        <authorList>
            <person name="Nowell W R."/>
        </authorList>
    </citation>
    <scope>NUCLEOTIDE SEQUENCE</scope>
</reference>
<feature type="coiled-coil region" evidence="2">
    <location>
        <begin position="40"/>
        <end position="99"/>
    </location>
</feature>
<feature type="domain" description="THO complex subunitTHOC2 C-terminal" evidence="3">
    <location>
        <begin position="17"/>
        <end position="207"/>
    </location>
</feature>
<protein>
    <recommendedName>
        <fullName evidence="3">THO complex subunitTHOC2 C-terminal domain-containing protein</fullName>
    </recommendedName>
</protein>
<comment type="caution">
    <text evidence="4">The sequence shown here is derived from an EMBL/GenBank/DDBJ whole genome shotgun (WGS) entry which is preliminary data.</text>
</comment>
<accession>A0A8S3HVS0</accession>
<comment type="subunit">
    <text evidence="1">Component of the THO subcomplex, which is composed of THOC1, THOC2, THOC3, THOC5, THOC6 and THOC7. The THO subcomplex interacts with DDX39B to form the THO-DDX39B complex which multimerizes into a 28-subunit tetrameric assembly. Component of the transcription/export (TREX) complex at least composed of ALYREF/THOC4, DDX39B, SARNP/CIP29, CHTOP and the THO subcomplex; in the complex interacts with THOC1, THOC3, THOC5, THOC7 and DDX39B. TREX seems to have a dynamic structure involving ATP-dependent remodeling. Interacts with POLDIP3 and ZC3H11A.</text>
</comment>
<dbReference type="InterPro" id="IPR040007">
    <property type="entry name" value="Tho2"/>
</dbReference>
<evidence type="ECO:0000313" key="5">
    <source>
        <dbReference type="Proteomes" id="UP000681720"/>
    </source>
</evidence>
<evidence type="ECO:0000256" key="1">
    <source>
        <dbReference type="ARBA" id="ARBA00047033"/>
    </source>
</evidence>
<evidence type="ECO:0000256" key="2">
    <source>
        <dbReference type="SAM" id="Coils"/>
    </source>
</evidence>
<feature type="non-terminal residue" evidence="4">
    <location>
        <position position="1"/>
    </location>
</feature>